<protein>
    <recommendedName>
        <fullName evidence="3">Lipoprotein</fullName>
    </recommendedName>
</protein>
<evidence type="ECO:0000313" key="1">
    <source>
        <dbReference type="EMBL" id="GAA0668231.1"/>
    </source>
</evidence>
<gene>
    <name evidence="1" type="ORF">GCM10009102_18050</name>
</gene>
<proteinExistence type="predicted"/>
<reference evidence="1 2" key="1">
    <citation type="journal article" date="2019" name="Int. J. Syst. Evol. Microbiol.">
        <title>The Global Catalogue of Microorganisms (GCM) 10K type strain sequencing project: providing services to taxonomists for standard genome sequencing and annotation.</title>
        <authorList>
            <consortium name="The Broad Institute Genomics Platform"/>
            <consortium name="The Broad Institute Genome Sequencing Center for Infectious Disease"/>
            <person name="Wu L."/>
            <person name="Ma J."/>
        </authorList>
    </citation>
    <scope>NUCLEOTIDE SEQUENCE [LARGE SCALE GENOMIC DNA]</scope>
    <source>
        <strain evidence="1 2">JCM 14603</strain>
    </source>
</reference>
<comment type="caution">
    <text evidence="1">The sequence shown here is derived from an EMBL/GenBank/DDBJ whole genome shotgun (WGS) entry which is preliminary data.</text>
</comment>
<dbReference type="RefSeq" id="WP_163959347.1">
    <property type="nucleotide sequence ID" value="NZ_BAAAES010000008.1"/>
</dbReference>
<dbReference type="PROSITE" id="PS51257">
    <property type="entry name" value="PROKAR_LIPOPROTEIN"/>
    <property type="match status" value="1"/>
</dbReference>
<sequence>MRATHRLIMTIATSGALLTACVPQPVAPPPAPSPAPVARPAPPPVIAASSDWRDWPLTPGTWSYRQDGRGSIALFGPAGSDARLTLRCDADRRQMFLSVAGSIAAPLTVRTTSLTRAVPVQPTGGAPAYVAAVLAPNDGLLDAMGFSRGRFVIQQAGGGTLVIPTWAEIERVTEDCRG</sequence>
<organism evidence="1 2">
    <name type="scientific">Sphingomonas insulae</name>
    <dbReference type="NCBI Taxonomy" id="424800"/>
    <lineage>
        <taxon>Bacteria</taxon>
        <taxon>Pseudomonadati</taxon>
        <taxon>Pseudomonadota</taxon>
        <taxon>Alphaproteobacteria</taxon>
        <taxon>Sphingomonadales</taxon>
        <taxon>Sphingomonadaceae</taxon>
        <taxon>Sphingomonas</taxon>
    </lineage>
</organism>
<dbReference type="EMBL" id="BAAAES010000008">
    <property type="protein sequence ID" value="GAA0668231.1"/>
    <property type="molecule type" value="Genomic_DNA"/>
</dbReference>
<evidence type="ECO:0000313" key="2">
    <source>
        <dbReference type="Proteomes" id="UP001500238"/>
    </source>
</evidence>
<dbReference type="Proteomes" id="UP001500238">
    <property type="component" value="Unassembled WGS sequence"/>
</dbReference>
<keyword evidence="2" id="KW-1185">Reference proteome</keyword>
<evidence type="ECO:0008006" key="3">
    <source>
        <dbReference type="Google" id="ProtNLM"/>
    </source>
</evidence>
<accession>A0ABN1HUI4</accession>
<name>A0ABN1HUI4_9SPHN</name>